<dbReference type="AlphaFoldDB" id="A0A3B0T970"/>
<evidence type="ECO:0000259" key="1">
    <source>
        <dbReference type="Pfam" id="PF04073"/>
    </source>
</evidence>
<accession>A0A3B0T970</accession>
<sequence length="157" mass="16510">MTLPSASQRFVERSAELGYIARPMVFPQGTKTSQDAANAAGCLLSQIAKSIVLTADGDPIVVLMSGDHRVDTQALAQAIGVDKVRRADLDVVRAATGYAAGGTPPFAHATPVMVYVDVSLKRNDEVWVAAGTPSTIFPMPLATMVAVAKAKWVDVAE</sequence>
<dbReference type="EMBL" id="UOEK01000478">
    <property type="protein sequence ID" value="VAW08649.1"/>
    <property type="molecule type" value="Genomic_DNA"/>
</dbReference>
<dbReference type="InterPro" id="IPR036754">
    <property type="entry name" value="YbaK/aa-tRNA-synt-asso_dom_sf"/>
</dbReference>
<reference evidence="2" key="1">
    <citation type="submission" date="2018-06" db="EMBL/GenBank/DDBJ databases">
        <authorList>
            <person name="Zhirakovskaya E."/>
        </authorList>
    </citation>
    <scope>NUCLEOTIDE SEQUENCE</scope>
</reference>
<dbReference type="PANTHER" id="PTHR30411:SF1">
    <property type="entry name" value="CYTOPLASMIC PROTEIN"/>
    <property type="match status" value="1"/>
</dbReference>
<dbReference type="CDD" id="cd04333">
    <property type="entry name" value="ProX_deacylase"/>
    <property type="match status" value="1"/>
</dbReference>
<gene>
    <name evidence="2" type="ORF">MNBD_ACTINO02-2889</name>
</gene>
<dbReference type="Gene3D" id="3.90.960.10">
    <property type="entry name" value="YbaK/aminoacyl-tRNA synthetase-associated domain"/>
    <property type="match status" value="1"/>
</dbReference>
<proteinExistence type="predicted"/>
<dbReference type="InterPro" id="IPR007214">
    <property type="entry name" value="YbaK/aa-tRNA-synth-assoc-dom"/>
</dbReference>
<dbReference type="Pfam" id="PF04073">
    <property type="entry name" value="tRNA_edit"/>
    <property type="match status" value="1"/>
</dbReference>
<organism evidence="2">
    <name type="scientific">hydrothermal vent metagenome</name>
    <dbReference type="NCBI Taxonomy" id="652676"/>
    <lineage>
        <taxon>unclassified sequences</taxon>
        <taxon>metagenomes</taxon>
        <taxon>ecological metagenomes</taxon>
    </lineage>
</organism>
<feature type="domain" description="YbaK/aminoacyl-tRNA synthetase-associated" evidence="1">
    <location>
        <begin position="29"/>
        <end position="141"/>
    </location>
</feature>
<protein>
    <recommendedName>
        <fullName evidence="1">YbaK/aminoacyl-tRNA synthetase-associated domain-containing protein</fullName>
    </recommendedName>
</protein>
<name>A0A3B0T970_9ZZZZ</name>
<dbReference type="PANTHER" id="PTHR30411">
    <property type="entry name" value="CYTOPLASMIC PROTEIN"/>
    <property type="match status" value="1"/>
</dbReference>
<dbReference type="SUPFAM" id="SSF55826">
    <property type="entry name" value="YbaK/ProRS associated domain"/>
    <property type="match status" value="1"/>
</dbReference>
<dbReference type="GO" id="GO:0002161">
    <property type="term" value="F:aminoacyl-tRNA deacylase activity"/>
    <property type="evidence" value="ECO:0007669"/>
    <property type="project" value="InterPro"/>
</dbReference>
<evidence type="ECO:0000313" key="2">
    <source>
        <dbReference type="EMBL" id="VAW08649.1"/>
    </source>
</evidence>